<keyword evidence="3 7" id="KW-0597">Phosphoprotein</keyword>
<organism evidence="12 13">
    <name type="scientific">Sabulicella glaciei</name>
    <dbReference type="NCBI Taxonomy" id="2984948"/>
    <lineage>
        <taxon>Bacteria</taxon>
        <taxon>Pseudomonadati</taxon>
        <taxon>Pseudomonadota</taxon>
        <taxon>Alphaproteobacteria</taxon>
        <taxon>Acetobacterales</taxon>
        <taxon>Acetobacteraceae</taxon>
        <taxon>Sabulicella</taxon>
    </lineage>
</organism>
<dbReference type="Pfam" id="PF00072">
    <property type="entry name" value="Response_reg"/>
    <property type="match status" value="3"/>
</dbReference>
<dbReference type="PROSITE" id="PS50110">
    <property type="entry name" value="RESPONSE_REGULATORY"/>
    <property type="match status" value="3"/>
</dbReference>
<evidence type="ECO:0000256" key="4">
    <source>
        <dbReference type="ARBA" id="ARBA00022679"/>
    </source>
</evidence>
<accession>A0ABT3NUX7</accession>
<dbReference type="Gene3D" id="3.30.565.10">
    <property type="entry name" value="Histidine kinase-like ATPase, C-terminal domain"/>
    <property type="match status" value="1"/>
</dbReference>
<evidence type="ECO:0000256" key="5">
    <source>
        <dbReference type="ARBA" id="ARBA00022777"/>
    </source>
</evidence>
<feature type="transmembrane region" description="Helical" evidence="9">
    <location>
        <begin position="35"/>
        <end position="57"/>
    </location>
</feature>
<dbReference type="InterPro" id="IPR029016">
    <property type="entry name" value="GAF-like_dom_sf"/>
</dbReference>
<feature type="compositionally biased region" description="Basic and acidic residues" evidence="8">
    <location>
        <begin position="315"/>
        <end position="333"/>
    </location>
</feature>
<dbReference type="SMART" id="SM00448">
    <property type="entry name" value="REC"/>
    <property type="match status" value="3"/>
</dbReference>
<feature type="domain" description="Histidine kinase" evidence="10">
    <location>
        <begin position="387"/>
        <end position="604"/>
    </location>
</feature>
<feature type="domain" description="Response regulatory" evidence="11">
    <location>
        <begin position="657"/>
        <end position="770"/>
    </location>
</feature>
<dbReference type="EMBL" id="JAPFQI010000006">
    <property type="protein sequence ID" value="MCW8085957.1"/>
    <property type="molecule type" value="Genomic_DNA"/>
</dbReference>
<keyword evidence="9" id="KW-0812">Transmembrane</keyword>
<feature type="modified residue" description="4-aspartylphosphate" evidence="7">
    <location>
        <position position="706"/>
    </location>
</feature>
<dbReference type="EC" id="2.7.13.3" evidence="2"/>
<gene>
    <name evidence="12" type="ORF">OF850_09995</name>
</gene>
<keyword evidence="6" id="KW-0902">Two-component regulatory system</keyword>
<dbReference type="SMART" id="SM00387">
    <property type="entry name" value="HATPase_c"/>
    <property type="match status" value="1"/>
</dbReference>
<evidence type="ECO:0000256" key="3">
    <source>
        <dbReference type="ARBA" id="ARBA00022553"/>
    </source>
</evidence>
<evidence type="ECO:0000256" key="2">
    <source>
        <dbReference type="ARBA" id="ARBA00012438"/>
    </source>
</evidence>
<proteinExistence type="predicted"/>
<keyword evidence="4" id="KW-0808">Transferase</keyword>
<dbReference type="SUPFAM" id="SSF55781">
    <property type="entry name" value="GAF domain-like"/>
    <property type="match status" value="1"/>
</dbReference>
<evidence type="ECO:0000259" key="10">
    <source>
        <dbReference type="PROSITE" id="PS50109"/>
    </source>
</evidence>
<feature type="modified residue" description="4-aspartylphosphate" evidence="7">
    <location>
        <position position="828"/>
    </location>
</feature>
<comment type="catalytic activity">
    <reaction evidence="1">
        <text>ATP + protein L-histidine = ADP + protein N-phospho-L-histidine.</text>
        <dbReference type="EC" id="2.7.13.3"/>
    </reaction>
</comment>
<dbReference type="SUPFAM" id="SSF52172">
    <property type="entry name" value="CheY-like"/>
    <property type="match status" value="3"/>
</dbReference>
<dbReference type="InterPro" id="IPR005467">
    <property type="entry name" value="His_kinase_dom"/>
</dbReference>
<evidence type="ECO:0000256" key="7">
    <source>
        <dbReference type="PROSITE-ProRule" id="PRU00169"/>
    </source>
</evidence>
<feature type="transmembrane region" description="Helical" evidence="9">
    <location>
        <begin position="77"/>
        <end position="96"/>
    </location>
</feature>
<dbReference type="PANTHER" id="PTHR45339">
    <property type="entry name" value="HYBRID SIGNAL TRANSDUCTION HISTIDINE KINASE J"/>
    <property type="match status" value="1"/>
</dbReference>
<dbReference type="CDD" id="cd17546">
    <property type="entry name" value="REC_hyHK_CKI1_RcsC-like"/>
    <property type="match status" value="1"/>
</dbReference>
<dbReference type="CDD" id="cd00156">
    <property type="entry name" value="REC"/>
    <property type="match status" value="1"/>
</dbReference>
<dbReference type="Proteomes" id="UP001526430">
    <property type="component" value="Unassembled WGS sequence"/>
</dbReference>
<dbReference type="CDD" id="cd00082">
    <property type="entry name" value="HisKA"/>
    <property type="match status" value="1"/>
</dbReference>
<evidence type="ECO:0000256" key="8">
    <source>
        <dbReference type="SAM" id="MobiDB-lite"/>
    </source>
</evidence>
<dbReference type="Pfam" id="PF00512">
    <property type="entry name" value="HisKA"/>
    <property type="match status" value="1"/>
</dbReference>
<reference evidence="12 13" key="1">
    <citation type="submission" date="2022-10" db="EMBL/GenBank/DDBJ databases">
        <title>Roseococcus glaciei nov., sp. nov., isolated from glacier.</title>
        <authorList>
            <person name="Liu Q."/>
            <person name="Xin Y.-H."/>
        </authorList>
    </citation>
    <scope>NUCLEOTIDE SEQUENCE [LARGE SCALE GENOMIC DNA]</scope>
    <source>
        <strain evidence="12 13">MDT2-1-1</strain>
    </source>
</reference>
<dbReference type="InterPro" id="IPR001789">
    <property type="entry name" value="Sig_transdc_resp-reg_receiver"/>
</dbReference>
<evidence type="ECO:0000313" key="13">
    <source>
        <dbReference type="Proteomes" id="UP001526430"/>
    </source>
</evidence>
<dbReference type="PANTHER" id="PTHR45339:SF1">
    <property type="entry name" value="HYBRID SIGNAL TRANSDUCTION HISTIDINE KINASE J"/>
    <property type="match status" value="1"/>
</dbReference>
<evidence type="ECO:0000256" key="6">
    <source>
        <dbReference type="ARBA" id="ARBA00023012"/>
    </source>
</evidence>
<dbReference type="Pfam" id="PF02518">
    <property type="entry name" value="HATPase_c"/>
    <property type="match status" value="1"/>
</dbReference>
<dbReference type="InterPro" id="IPR004358">
    <property type="entry name" value="Sig_transdc_His_kin-like_C"/>
</dbReference>
<dbReference type="InterPro" id="IPR003594">
    <property type="entry name" value="HATPase_dom"/>
</dbReference>
<feature type="region of interest" description="Disordered" evidence="8">
    <location>
        <begin position="315"/>
        <end position="338"/>
    </location>
</feature>
<dbReference type="Gene3D" id="3.40.50.2300">
    <property type="match status" value="3"/>
</dbReference>
<dbReference type="PROSITE" id="PS50109">
    <property type="entry name" value="HIS_KIN"/>
    <property type="match status" value="1"/>
</dbReference>
<feature type="domain" description="Response regulatory" evidence="11">
    <location>
        <begin position="779"/>
        <end position="895"/>
    </location>
</feature>
<dbReference type="PRINTS" id="PR00344">
    <property type="entry name" value="BCTRLSENSOR"/>
</dbReference>
<dbReference type="SMART" id="SM00388">
    <property type="entry name" value="HisKA"/>
    <property type="match status" value="1"/>
</dbReference>
<dbReference type="Pfam" id="PF13185">
    <property type="entry name" value="GAF_2"/>
    <property type="match status" value="1"/>
</dbReference>
<keyword evidence="9" id="KW-1133">Transmembrane helix</keyword>
<feature type="modified residue" description="4-aspartylphosphate" evidence="7">
    <location>
        <position position="979"/>
    </location>
</feature>
<name>A0ABT3NUX7_9PROT</name>
<dbReference type="CDD" id="cd16922">
    <property type="entry name" value="HATPase_EvgS-ArcB-TorS-like"/>
    <property type="match status" value="1"/>
</dbReference>
<comment type="caution">
    <text evidence="12">The sequence shown here is derived from an EMBL/GenBank/DDBJ whole genome shotgun (WGS) entry which is preliminary data.</text>
</comment>
<feature type="domain" description="Response regulatory" evidence="11">
    <location>
        <begin position="925"/>
        <end position="1046"/>
    </location>
</feature>
<evidence type="ECO:0000259" key="11">
    <source>
        <dbReference type="PROSITE" id="PS50110"/>
    </source>
</evidence>
<keyword evidence="9" id="KW-0472">Membrane</keyword>
<feature type="transmembrane region" description="Helical" evidence="9">
    <location>
        <begin position="108"/>
        <end position="128"/>
    </location>
</feature>
<keyword evidence="13" id="KW-1185">Reference proteome</keyword>
<dbReference type="SUPFAM" id="SSF47384">
    <property type="entry name" value="Homodimeric domain of signal transducing histidine kinase"/>
    <property type="match status" value="1"/>
</dbReference>
<dbReference type="InterPro" id="IPR036890">
    <property type="entry name" value="HATPase_C_sf"/>
</dbReference>
<dbReference type="InterPro" id="IPR036097">
    <property type="entry name" value="HisK_dim/P_sf"/>
</dbReference>
<dbReference type="InterPro" id="IPR011006">
    <property type="entry name" value="CheY-like_superfamily"/>
</dbReference>
<dbReference type="InterPro" id="IPR003661">
    <property type="entry name" value="HisK_dim/P_dom"/>
</dbReference>
<protein>
    <recommendedName>
        <fullName evidence="2">histidine kinase</fullName>
        <ecNumber evidence="2">2.7.13.3</ecNumber>
    </recommendedName>
</protein>
<dbReference type="InterPro" id="IPR003018">
    <property type="entry name" value="GAF"/>
</dbReference>
<dbReference type="SUPFAM" id="SSF55874">
    <property type="entry name" value="ATPase domain of HSP90 chaperone/DNA topoisomerase II/histidine kinase"/>
    <property type="match status" value="1"/>
</dbReference>
<dbReference type="SMART" id="SM00065">
    <property type="entry name" value="GAF"/>
    <property type="match status" value="1"/>
</dbReference>
<evidence type="ECO:0000256" key="9">
    <source>
        <dbReference type="SAM" id="Phobius"/>
    </source>
</evidence>
<dbReference type="Gene3D" id="3.30.450.40">
    <property type="match status" value="1"/>
</dbReference>
<dbReference type="Gene3D" id="1.10.287.130">
    <property type="match status" value="1"/>
</dbReference>
<dbReference type="RefSeq" id="WP_301589920.1">
    <property type="nucleotide sequence ID" value="NZ_JAPFQI010000006.1"/>
</dbReference>
<sequence>MHDAAKRPDGATTPTGLGRAALGEASWTGPRSTPLLIAIAASTLALFALDLVTPLGITNWLFYLLPILLSFLLWHPAAPLATALFATALMLAGYWLSPPGVEMVIGAVNRGMGVVTVWILAVGGTLFVSGRLAVLRQEWLQSGQLGLAARMSGEQGLDQISAAVLDGLCRHSGAAVGAFYVAEGGALVRRATFAVPDPEALPQRIQPGDGLLGEVARDRRIRLLHRLPTGYLRFGTSLGAAAPHSLLLAPIELDGELKGAVELGFAEVAGETHAELLRRTSNAIAVALRSAQYRARLQDLLDETQRQAEELQKQGEELRASNEELEEQSRELEASQAALESQQRELRLANERLEERTHTLERSEASLKDKARELEQASRYKSEFLANMSHELRTPLNSSLIMARLLADNREGNLSDEQVRFAETIESAGNDLLTLINDILDLSKIEAGRVELRPSVLAISDLTERLRRTFEPVARERGLSFRVEAPAGEVETDGQRLEQILKNFLSNALKFTEQGEVALEVDTLPDGRIAFSVRDSGIGIEPEQQEAVFEAFRQADGTTARRFGGTGLGLSISRELARLLGGSIELASAPGRGSTFTLVLPPVYAPAPAMDDAAPAAAPPSGVRIRALPPAAPPAPAKAAPRAVADDRDVLEGARRILLVIEDDAAFAGLLRDLAREQGFHCLVAGTADEGVAMARAFLPHAIVLDLGLPDHSGMSVLDRLKHDLTTRHIPVHIASAQESGRAALALGAVGFLQKPVSRDQLSQALRRLEGRIDHKLRRVLIVEDDLVQLDAIRRLLASDEVETVGAATGAACLEELSRQTFDCMVLDVSLPDMTGFELLDQISADETRPFPPVIVYTGRDLLPEDELRLRRYSSSIIVKGARSPERLLDEVSLFLHQVVSEMPGEQQQTLVRALNRDAALEGRRILVVEDDVRNIFALSSVLEPHGATVIVARNGREALAALDRAEAAGEPVDLVLMDVMMPEMDGITATRHLREKPERRGLPVIMLTAKAMPDDQRQCLEAGANDYMAKPLDVEKLLSLVRVWMPR</sequence>
<evidence type="ECO:0000313" key="12">
    <source>
        <dbReference type="EMBL" id="MCW8085957.1"/>
    </source>
</evidence>
<evidence type="ECO:0000256" key="1">
    <source>
        <dbReference type="ARBA" id="ARBA00000085"/>
    </source>
</evidence>
<keyword evidence="5" id="KW-0418">Kinase</keyword>